<evidence type="ECO:0000259" key="1">
    <source>
        <dbReference type="Pfam" id="PF03167"/>
    </source>
</evidence>
<accession>A0A9E2NL22</accession>
<proteinExistence type="predicted"/>
<dbReference type="Proteomes" id="UP000824229">
    <property type="component" value="Unassembled WGS sequence"/>
</dbReference>
<evidence type="ECO:0000313" key="2">
    <source>
        <dbReference type="EMBL" id="MBU3804317.1"/>
    </source>
</evidence>
<name>A0A9E2NL22_9FIRM</name>
<evidence type="ECO:0000313" key="3">
    <source>
        <dbReference type="Proteomes" id="UP000824229"/>
    </source>
</evidence>
<organism evidence="2 3">
    <name type="scientific">Candidatus Cellulosilyticum pullistercoris</name>
    <dbReference type="NCBI Taxonomy" id="2838521"/>
    <lineage>
        <taxon>Bacteria</taxon>
        <taxon>Bacillati</taxon>
        <taxon>Bacillota</taxon>
        <taxon>Clostridia</taxon>
        <taxon>Lachnospirales</taxon>
        <taxon>Cellulosilyticaceae</taxon>
        <taxon>Cellulosilyticum</taxon>
    </lineage>
</organism>
<dbReference type="SUPFAM" id="SSF52141">
    <property type="entry name" value="Uracil-DNA glycosylase-like"/>
    <property type="match status" value="1"/>
</dbReference>
<dbReference type="InterPro" id="IPR005122">
    <property type="entry name" value="Uracil-DNA_glycosylase-like"/>
</dbReference>
<reference evidence="2" key="1">
    <citation type="journal article" date="2021" name="PeerJ">
        <title>Extensive microbial diversity within the chicken gut microbiome revealed by metagenomics and culture.</title>
        <authorList>
            <person name="Gilroy R."/>
            <person name="Ravi A."/>
            <person name="Getino M."/>
            <person name="Pursley I."/>
            <person name="Horton D.L."/>
            <person name="Alikhan N.F."/>
            <person name="Baker D."/>
            <person name="Gharbi K."/>
            <person name="Hall N."/>
            <person name="Watson M."/>
            <person name="Adriaenssens E.M."/>
            <person name="Foster-Nyarko E."/>
            <person name="Jarju S."/>
            <person name="Secka A."/>
            <person name="Antonio M."/>
            <person name="Oren A."/>
            <person name="Chaudhuri R.R."/>
            <person name="La Ragione R."/>
            <person name="Hildebrand F."/>
            <person name="Pallen M.J."/>
        </authorList>
    </citation>
    <scope>NUCLEOTIDE SEQUENCE</scope>
    <source>
        <strain evidence="2">B5-657</strain>
    </source>
</reference>
<protein>
    <recommendedName>
        <fullName evidence="1">Uracil-DNA glycosylase-like domain-containing protein</fullName>
    </recommendedName>
</protein>
<dbReference type="InterPro" id="IPR036895">
    <property type="entry name" value="Uracil-DNA_glycosylase-like_sf"/>
</dbReference>
<dbReference type="Pfam" id="PF03167">
    <property type="entry name" value="UDG"/>
    <property type="match status" value="1"/>
</dbReference>
<feature type="domain" description="Uracil-DNA glycosylase-like" evidence="1">
    <location>
        <begin position="49"/>
        <end position="237"/>
    </location>
</feature>
<gene>
    <name evidence="2" type="ORF">H9872_06145</name>
</gene>
<sequence>MIPTLKDYYKVIENLPCKNRYTKEELLIPELLVKEEKQISIYYAAHNEYFNPKAKIFIVGITPGFAQMEASIIVARRCIEEQIPLEQIPYICKKEARFAGQLRKNIITMLDELELGTHLGLESTELLFGKADEMLHTTSMLPFATFVKGKNYTGHSPELMKSNLLRTEVEAHFYPQVEALKEAFIIPLGKCVEEVISILIEKGIIEERQCLMGFPHPSGANVNRKKQFELEKEQMMNKIRKFYSSYKMY</sequence>
<reference evidence="2" key="2">
    <citation type="submission" date="2021-04" db="EMBL/GenBank/DDBJ databases">
        <authorList>
            <person name="Gilroy R."/>
        </authorList>
    </citation>
    <scope>NUCLEOTIDE SEQUENCE</scope>
    <source>
        <strain evidence="2">B5-657</strain>
    </source>
</reference>
<comment type="caution">
    <text evidence="2">The sequence shown here is derived from an EMBL/GenBank/DDBJ whole genome shotgun (WGS) entry which is preliminary data.</text>
</comment>
<dbReference type="AlphaFoldDB" id="A0A9E2NL22"/>
<dbReference type="EMBL" id="JAHLFQ010000135">
    <property type="protein sequence ID" value="MBU3804317.1"/>
    <property type="molecule type" value="Genomic_DNA"/>
</dbReference>